<dbReference type="SMART" id="SM00387">
    <property type="entry name" value="HATPase_c"/>
    <property type="match status" value="1"/>
</dbReference>
<evidence type="ECO:0000313" key="15">
    <source>
        <dbReference type="EMBL" id="OYX35218.1"/>
    </source>
</evidence>
<name>A0A258FTA2_9CAUL</name>
<comment type="caution">
    <text evidence="15">The sequence shown here is derived from an EMBL/GenBank/DDBJ whole genome shotgun (WGS) entry which is preliminary data.</text>
</comment>
<dbReference type="Gene3D" id="1.20.120.620">
    <property type="entry name" value="Backbone structure of the membrane domain of e. Coli histidine kinase receptor kdpd"/>
    <property type="match status" value="1"/>
</dbReference>
<keyword evidence="8" id="KW-0418">Kinase</keyword>
<dbReference type="InterPro" id="IPR038318">
    <property type="entry name" value="KdpD_sf"/>
</dbReference>
<dbReference type="CDD" id="cd00075">
    <property type="entry name" value="HATPase"/>
    <property type="match status" value="1"/>
</dbReference>
<sequence>MVTRTMTADSDPREDDIPVVPPPWTWPRLPERVRTAGPLVQIFSTVALVACALGLSAVLFALTGTTRLSMVFLGVVLLGALAFGTRAGLFGAVLAFLSYNFTLTEPRFSLEFAGTEDILTLTIFLAVALTTGGLAGRVRESQRAERERADQLAVLLEASRAQAATDDPGRILADLQARLIAVGNGSALVPLPGAPSSDVSSLQEDGDLWRAMTLAWGDAMTTRRQGAWRARRVGRGASAPIALWRPVSEEHAAEDRDRLSEVLIDLAAVSLDRAQLGLLRSRAEADRQAAALRDAVLASLSHDLRTPLASILASGTSLRDYEDRFDGDTRRGLVEDIVGEADRLNRYVGNLLSLTRIQAGALTPAVGAVSLLDVVDQAARRIGRPDLLAVTPETAAGPCVVDGDPLLLEQVLFNLFDNALTHGGPEVAVEVRAETRGDQVRLTISDNGPGVSNEDVGRIFDRFFQAADPVGRRRGAGIGLAVARGFVEAMGGRIAAGPRADGRRGLQVDLTFRAGGAAHG</sequence>
<evidence type="ECO:0000256" key="13">
    <source>
        <dbReference type="SAM" id="Phobius"/>
    </source>
</evidence>
<reference evidence="15 16" key="1">
    <citation type="submission" date="2017-03" db="EMBL/GenBank/DDBJ databases">
        <title>Lifting the veil on microbial sulfur biogeochemistry in mining wastewaters.</title>
        <authorList>
            <person name="Kantor R.S."/>
            <person name="Colenbrander Nelson T."/>
            <person name="Marshall S."/>
            <person name="Bennett D."/>
            <person name="Apte S."/>
            <person name="Camacho D."/>
            <person name="Thomas B.C."/>
            <person name="Warren L.A."/>
            <person name="Banfield J.F."/>
        </authorList>
    </citation>
    <scope>NUCLEOTIDE SEQUENCE [LARGE SCALE GENOMIC DNA]</scope>
    <source>
        <strain evidence="15">32-69-9</strain>
    </source>
</reference>
<dbReference type="GO" id="GO:0005886">
    <property type="term" value="C:plasma membrane"/>
    <property type="evidence" value="ECO:0007669"/>
    <property type="project" value="TreeGrafter"/>
</dbReference>
<dbReference type="InterPro" id="IPR052023">
    <property type="entry name" value="Histidine_kinase_KdpD"/>
</dbReference>
<dbReference type="InterPro" id="IPR003594">
    <property type="entry name" value="HATPase_dom"/>
</dbReference>
<dbReference type="InterPro" id="IPR005467">
    <property type="entry name" value="His_kinase_dom"/>
</dbReference>
<protein>
    <recommendedName>
        <fullName evidence="3">histidine kinase</fullName>
        <ecNumber evidence="3">2.7.13.3</ecNumber>
    </recommendedName>
</protein>
<gene>
    <name evidence="15" type="ORF">B7Z01_03385</name>
</gene>
<dbReference type="Proteomes" id="UP000215595">
    <property type="component" value="Unassembled WGS sequence"/>
</dbReference>
<evidence type="ECO:0000256" key="10">
    <source>
        <dbReference type="ARBA" id="ARBA00022989"/>
    </source>
</evidence>
<comment type="catalytic activity">
    <reaction evidence="1">
        <text>ATP + protein L-histidine = ADP + protein N-phospho-L-histidine.</text>
        <dbReference type="EC" id="2.7.13.3"/>
    </reaction>
</comment>
<dbReference type="PRINTS" id="PR00344">
    <property type="entry name" value="BCTRLSENSOR"/>
</dbReference>
<dbReference type="Gene3D" id="3.30.565.10">
    <property type="entry name" value="Histidine kinase-like ATPase, C-terminal domain"/>
    <property type="match status" value="1"/>
</dbReference>
<dbReference type="Pfam" id="PF02518">
    <property type="entry name" value="HATPase_c"/>
    <property type="match status" value="1"/>
</dbReference>
<dbReference type="AlphaFoldDB" id="A0A258FTA2"/>
<dbReference type="InterPro" id="IPR036890">
    <property type="entry name" value="HATPase_C_sf"/>
</dbReference>
<organism evidence="15 16">
    <name type="scientific">Brevundimonas subvibrioides</name>
    <dbReference type="NCBI Taxonomy" id="74313"/>
    <lineage>
        <taxon>Bacteria</taxon>
        <taxon>Pseudomonadati</taxon>
        <taxon>Pseudomonadota</taxon>
        <taxon>Alphaproteobacteria</taxon>
        <taxon>Caulobacterales</taxon>
        <taxon>Caulobacteraceae</taxon>
        <taxon>Brevundimonas</taxon>
    </lineage>
</organism>
<dbReference type="InterPro" id="IPR036097">
    <property type="entry name" value="HisK_dim/P_sf"/>
</dbReference>
<comment type="subcellular location">
    <subcellularLocation>
        <location evidence="2">Membrane</location>
        <topology evidence="2">Multi-pass membrane protein</topology>
    </subcellularLocation>
</comment>
<evidence type="ECO:0000256" key="6">
    <source>
        <dbReference type="ARBA" id="ARBA00022692"/>
    </source>
</evidence>
<accession>A0A258FTA2</accession>
<feature type="transmembrane region" description="Helical" evidence="13">
    <location>
        <begin position="39"/>
        <end position="63"/>
    </location>
</feature>
<dbReference type="GO" id="GO:0000155">
    <property type="term" value="F:phosphorelay sensor kinase activity"/>
    <property type="evidence" value="ECO:0007669"/>
    <property type="project" value="InterPro"/>
</dbReference>
<feature type="transmembrane region" description="Helical" evidence="13">
    <location>
        <begin position="70"/>
        <end position="98"/>
    </location>
</feature>
<dbReference type="GO" id="GO:0005524">
    <property type="term" value="F:ATP binding"/>
    <property type="evidence" value="ECO:0007669"/>
    <property type="project" value="UniProtKB-KW"/>
</dbReference>
<feature type="domain" description="Histidine kinase" evidence="14">
    <location>
        <begin position="299"/>
        <end position="516"/>
    </location>
</feature>
<dbReference type="SUPFAM" id="SSF55874">
    <property type="entry name" value="ATPase domain of HSP90 chaperone/DNA topoisomerase II/histidine kinase"/>
    <property type="match status" value="1"/>
</dbReference>
<evidence type="ECO:0000259" key="14">
    <source>
        <dbReference type="PROSITE" id="PS50109"/>
    </source>
</evidence>
<evidence type="ECO:0000256" key="1">
    <source>
        <dbReference type="ARBA" id="ARBA00000085"/>
    </source>
</evidence>
<evidence type="ECO:0000256" key="8">
    <source>
        <dbReference type="ARBA" id="ARBA00022777"/>
    </source>
</evidence>
<dbReference type="InterPro" id="IPR025201">
    <property type="entry name" value="KdpD_TM"/>
</dbReference>
<dbReference type="PROSITE" id="PS50109">
    <property type="entry name" value="HIS_KIN"/>
    <property type="match status" value="1"/>
</dbReference>
<evidence type="ECO:0000256" key="2">
    <source>
        <dbReference type="ARBA" id="ARBA00004141"/>
    </source>
</evidence>
<dbReference type="PANTHER" id="PTHR45569:SF1">
    <property type="entry name" value="SENSOR PROTEIN KDPD"/>
    <property type="match status" value="1"/>
</dbReference>
<evidence type="ECO:0000256" key="12">
    <source>
        <dbReference type="ARBA" id="ARBA00023136"/>
    </source>
</evidence>
<evidence type="ECO:0000256" key="11">
    <source>
        <dbReference type="ARBA" id="ARBA00023012"/>
    </source>
</evidence>
<evidence type="ECO:0000256" key="3">
    <source>
        <dbReference type="ARBA" id="ARBA00012438"/>
    </source>
</evidence>
<keyword evidence="11" id="KW-0902">Two-component regulatory system</keyword>
<dbReference type="EC" id="2.7.13.3" evidence="3"/>
<dbReference type="PANTHER" id="PTHR45569">
    <property type="entry name" value="SENSOR PROTEIN KDPD"/>
    <property type="match status" value="1"/>
</dbReference>
<evidence type="ECO:0000256" key="5">
    <source>
        <dbReference type="ARBA" id="ARBA00022679"/>
    </source>
</evidence>
<dbReference type="Gene3D" id="1.10.287.130">
    <property type="match status" value="1"/>
</dbReference>
<keyword evidence="4" id="KW-0597">Phosphoprotein</keyword>
<dbReference type="SUPFAM" id="SSF47384">
    <property type="entry name" value="Homodimeric domain of signal transducing histidine kinase"/>
    <property type="match status" value="1"/>
</dbReference>
<keyword evidence="5" id="KW-0808">Transferase</keyword>
<keyword evidence="10 13" id="KW-1133">Transmembrane helix</keyword>
<keyword evidence="7" id="KW-0547">Nucleotide-binding</keyword>
<proteinExistence type="predicted"/>
<dbReference type="InterPro" id="IPR003661">
    <property type="entry name" value="HisK_dim/P_dom"/>
</dbReference>
<keyword evidence="6 13" id="KW-0812">Transmembrane</keyword>
<dbReference type="CDD" id="cd00082">
    <property type="entry name" value="HisKA"/>
    <property type="match status" value="1"/>
</dbReference>
<evidence type="ECO:0000256" key="9">
    <source>
        <dbReference type="ARBA" id="ARBA00022840"/>
    </source>
</evidence>
<keyword evidence="9" id="KW-0067">ATP-binding</keyword>
<dbReference type="InterPro" id="IPR004358">
    <property type="entry name" value="Sig_transdc_His_kin-like_C"/>
</dbReference>
<evidence type="ECO:0000256" key="7">
    <source>
        <dbReference type="ARBA" id="ARBA00022741"/>
    </source>
</evidence>
<keyword evidence="12 13" id="KW-0472">Membrane</keyword>
<dbReference type="EMBL" id="NCEB01000005">
    <property type="protein sequence ID" value="OYX35218.1"/>
    <property type="molecule type" value="Genomic_DNA"/>
</dbReference>
<dbReference type="SMART" id="SM00388">
    <property type="entry name" value="HisKA"/>
    <property type="match status" value="1"/>
</dbReference>
<dbReference type="Pfam" id="PF13493">
    <property type="entry name" value="DUF4118"/>
    <property type="match status" value="1"/>
</dbReference>
<evidence type="ECO:0000256" key="4">
    <source>
        <dbReference type="ARBA" id="ARBA00022553"/>
    </source>
</evidence>
<dbReference type="Pfam" id="PF00512">
    <property type="entry name" value="HisKA"/>
    <property type="match status" value="1"/>
</dbReference>
<evidence type="ECO:0000313" key="16">
    <source>
        <dbReference type="Proteomes" id="UP000215595"/>
    </source>
</evidence>